<name>A0A832GPB3_9BACT</name>
<dbReference type="SUPFAM" id="SSF53756">
    <property type="entry name" value="UDP-Glycosyltransferase/glycogen phosphorylase"/>
    <property type="match status" value="1"/>
</dbReference>
<dbReference type="Gene3D" id="3.40.50.2000">
    <property type="entry name" value="Glycogen Phosphorylase B"/>
    <property type="match status" value="1"/>
</dbReference>
<comment type="caution">
    <text evidence="1">The sequence shown here is derived from an EMBL/GenBank/DDBJ whole genome shotgun (WGS) entry which is preliminary data.</text>
</comment>
<evidence type="ECO:0000313" key="1">
    <source>
        <dbReference type="EMBL" id="HGV55401.1"/>
    </source>
</evidence>
<dbReference type="AlphaFoldDB" id="A0A832GPB3"/>
<protein>
    <submittedName>
        <fullName evidence="1">Uncharacterized protein</fullName>
    </submittedName>
</protein>
<dbReference type="EMBL" id="DSZU01000082">
    <property type="protein sequence ID" value="HGV55401.1"/>
    <property type="molecule type" value="Genomic_DNA"/>
</dbReference>
<proteinExistence type="predicted"/>
<gene>
    <name evidence="1" type="ORF">ENT73_04865</name>
</gene>
<accession>A0A832GPB3</accession>
<sequence length="582" mass="67806">MRVAIHITHEALYKIGGIGEVLNGLCTSSSYANFFERTLLYGPLFEYIGSATTRLGKDGVVYYSSRDHYDTGRYGELFKPLLEKYNVEIVYGKRRLASDLNPQKGATVDVLLVDVTRMKKEMIDHQKYIFWERFGITSDRYERDWDYEQYFRLAIPYVDFVKVLYPKAKRVYHFSHEYMGVPCLLALELDPSFSSEKHLRIFYAHEVAPVRRIVENHPGHDITFYNLLIRARERGLYLEDIFGSQMDWYRTALVKASSRLEKIFAVGDWVAEEYKFLVGEVDYKKIKVVYNGLPLDHIDFEEREHSRKKFKSCLNLKGCGVVDVIFSHTCRLVKSKGIWRDLTLLSMLDPLFKRKGLTGIYILLASQIPQGRPPELIETMVREYGWPFNHRVGWPDLVGYEVEIYNLVERFNAKAKAIRAIYINQYGLSKRKCGMEFPEDISTRDLKLATDVELGLSIYEPFGISHIEVLPSGGLPLLSTSCGVYFLLEKVFANEFKPYFAVDFISPAKSLPDEWLLNMSSEKREMLEELALSQAVEKLFRHVPKSSTEKKDFFERLRPYLEKLDWDYMVKNFFLPALEENP</sequence>
<organism evidence="1">
    <name type="scientific">Caldimicrobium thiodismutans</name>
    <dbReference type="NCBI Taxonomy" id="1653476"/>
    <lineage>
        <taxon>Bacteria</taxon>
        <taxon>Pseudomonadati</taxon>
        <taxon>Thermodesulfobacteriota</taxon>
        <taxon>Thermodesulfobacteria</taxon>
        <taxon>Thermodesulfobacteriales</taxon>
        <taxon>Thermodesulfobacteriaceae</taxon>
        <taxon>Caldimicrobium</taxon>
    </lineage>
</organism>
<reference evidence="1" key="1">
    <citation type="journal article" date="2020" name="mSystems">
        <title>Genome- and Community-Level Interaction Insights into Carbon Utilization and Element Cycling Functions of Hydrothermarchaeota in Hydrothermal Sediment.</title>
        <authorList>
            <person name="Zhou Z."/>
            <person name="Liu Y."/>
            <person name="Xu W."/>
            <person name="Pan J."/>
            <person name="Luo Z.H."/>
            <person name="Li M."/>
        </authorList>
    </citation>
    <scope>NUCLEOTIDE SEQUENCE [LARGE SCALE GENOMIC DNA]</scope>
    <source>
        <strain evidence="1">SpSt-605</strain>
    </source>
</reference>